<keyword evidence="3" id="KW-1185">Reference proteome</keyword>
<feature type="compositionally biased region" description="Basic and acidic residues" evidence="1">
    <location>
        <begin position="59"/>
        <end position="69"/>
    </location>
</feature>
<protein>
    <submittedName>
        <fullName evidence="2">Uncharacterized protein</fullName>
    </submittedName>
</protein>
<gene>
    <name evidence="2" type="ORF">SI7747_02001976</name>
</gene>
<dbReference type="AlphaFoldDB" id="A0A7I8ICF5"/>
<sequence>MLLRYVFRGLPPLPRLRSFPCASRRSFPGLGLLPLAARKNLIGEVVDDQQQQTQGDLPDAEKSAKFHAS</sequence>
<evidence type="ECO:0000256" key="1">
    <source>
        <dbReference type="SAM" id="MobiDB-lite"/>
    </source>
</evidence>
<evidence type="ECO:0000313" key="2">
    <source>
        <dbReference type="EMBL" id="CAA2615726.1"/>
    </source>
</evidence>
<dbReference type="Proteomes" id="UP001189122">
    <property type="component" value="Unassembled WGS sequence"/>
</dbReference>
<name>A0A7I8ICF5_SPIIN</name>
<proteinExistence type="predicted"/>
<organism evidence="2">
    <name type="scientific">Spirodela intermedia</name>
    <name type="common">Intermediate duckweed</name>
    <dbReference type="NCBI Taxonomy" id="51605"/>
    <lineage>
        <taxon>Eukaryota</taxon>
        <taxon>Viridiplantae</taxon>
        <taxon>Streptophyta</taxon>
        <taxon>Embryophyta</taxon>
        <taxon>Tracheophyta</taxon>
        <taxon>Spermatophyta</taxon>
        <taxon>Magnoliopsida</taxon>
        <taxon>Liliopsida</taxon>
        <taxon>Araceae</taxon>
        <taxon>Lemnoideae</taxon>
        <taxon>Spirodela</taxon>
    </lineage>
</organism>
<evidence type="ECO:0000313" key="3">
    <source>
        <dbReference type="Proteomes" id="UP001189122"/>
    </source>
</evidence>
<reference evidence="2 3" key="1">
    <citation type="submission" date="2019-12" db="EMBL/GenBank/DDBJ databases">
        <authorList>
            <person name="Scholz U."/>
            <person name="Mascher M."/>
            <person name="Fiebig A."/>
        </authorList>
    </citation>
    <scope>NUCLEOTIDE SEQUENCE</scope>
</reference>
<dbReference type="EMBL" id="LR743589">
    <property type="protein sequence ID" value="CAA2615726.1"/>
    <property type="molecule type" value="Genomic_DNA"/>
</dbReference>
<feature type="region of interest" description="Disordered" evidence="1">
    <location>
        <begin position="47"/>
        <end position="69"/>
    </location>
</feature>
<dbReference type="EMBL" id="CACRZD030000002">
    <property type="protein sequence ID" value="CAA6655436.1"/>
    <property type="molecule type" value="Genomic_DNA"/>
</dbReference>
<accession>A0A7I8ICF5</accession>